<dbReference type="Pfam" id="PF16199">
    <property type="entry name" value="Radical_SAM_C"/>
    <property type="match status" value="1"/>
</dbReference>
<evidence type="ECO:0000256" key="3">
    <source>
        <dbReference type="ARBA" id="ARBA00022691"/>
    </source>
</evidence>
<dbReference type="SFLD" id="SFLDG01086">
    <property type="entry name" value="elongater_protein-like"/>
    <property type="match status" value="1"/>
</dbReference>
<evidence type="ECO:0000313" key="9">
    <source>
        <dbReference type="Proteomes" id="UP000473648"/>
    </source>
</evidence>
<dbReference type="Gene3D" id="3.80.30.20">
    <property type="entry name" value="tm_1862 like domain"/>
    <property type="match status" value="1"/>
</dbReference>
<dbReference type="InterPro" id="IPR032432">
    <property type="entry name" value="Radical_SAM_C"/>
</dbReference>
<keyword evidence="6" id="KW-0411">Iron-sulfur</keyword>
<dbReference type="PANTHER" id="PTHR11135">
    <property type="entry name" value="HISTONE ACETYLTRANSFERASE-RELATED"/>
    <property type="match status" value="1"/>
</dbReference>
<sequence>MKDPYQTNLPYLTYASWLKKRYGQKVYKIPVNTGGTCPNRDGTLSYGGCIFCGEKGAGNETLSASISIQDQIKRNEAYISKRYHANLFIPFLQDFSNTYVDFETFKSHIEACLGEQIAGIAISTRPDCISDQQLDYLNRISEDNHIDICIELGLQTINAKTLRILNRQHSLSDYVDAALRIKAHHLQLCTHMILDLPWDDEVDAVEGAELISVLRTDFVKCHALYVERGTKLAQMYQKNQVQLLSVDDYIDRVVLFLTHLAPDIALQRVIGRIPEQDSIQTNWHISWWKIREMLIDRMRAQHLMQGCAYRKNRQKLIGKIVL</sequence>
<keyword evidence="2" id="KW-0004">4Fe-4S</keyword>
<dbReference type="NCBIfam" id="TIGR01212">
    <property type="entry name" value="TIGR01212 family radical SAM protein"/>
    <property type="match status" value="1"/>
</dbReference>
<keyword evidence="3" id="KW-0949">S-adenosyl-L-methionine</keyword>
<dbReference type="SFLD" id="SFLDS00029">
    <property type="entry name" value="Radical_SAM"/>
    <property type="match status" value="1"/>
</dbReference>
<reference evidence="8" key="1">
    <citation type="journal article" date="2020" name="Appl. Environ. Microbiol.">
        <title>Medium-Chain Fatty Acid Synthesis by 'Candidatus Weimeria bifida' gen. nov., sp. nov., and 'Candidatus Pseudoramibacter fermentans' sp. nov.</title>
        <authorList>
            <person name="Scarborough M.J."/>
            <person name="Myers K.S."/>
            <person name="Donohue T.J."/>
            <person name="Noguera D.R."/>
        </authorList>
    </citation>
    <scope>NUCLEOTIDE SEQUENCE</scope>
    <source>
        <strain evidence="8">EUB1.1</strain>
    </source>
</reference>
<name>A0A6L5GRV6_9FIRM</name>
<evidence type="ECO:0000313" key="8">
    <source>
        <dbReference type="EMBL" id="MQM72954.1"/>
    </source>
</evidence>
<dbReference type="InterPro" id="IPR007197">
    <property type="entry name" value="rSAM"/>
</dbReference>
<comment type="cofactor">
    <cofactor evidence="1">
        <name>[4Fe-4S] cluster</name>
        <dbReference type="ChEBI" id="CHEBI:49883"/>
    </cofactor>
</comment>
<dbReference type="InterPro" id="IPR058240">
    <property type="entry name" value="rSAM_sf"/>
</dbReference>
<dbReference type="InterPro" id="IPR039661">
    <property type="entry name" value="ELP3"/>
</dbReference>
<dbReference type="GO" id="GO:0051539">
    <property type="term" value="F:4 iron, 4 sulfur cluster binding"/>
    <property type="evidence" value="ECO:0007669"/>
    <property type="project" value="UniProtKB-KW"/>
</dbReference>
<proteinExistence type="predicted"/>
<organism evidence="8 9">
    <name type="scientific">Candidatus Pseudoramibacter fermentans</name>
    <dbReference type="NCBI Taxonomy" id="2594427"/>
    <lineage>
        <taxon>Bacteria</taxon>
        <taxon>Bacillati</taxon>
        <taxon>Bacillota</taxon>
        <taxon>Clostridia</taxon>
        <taxon>Eubacteriales</taxon>
        <taxon>Eubacteriaceae</taxon>
        <taxon>Pseudoramibacter</taxon>
    </lineage>
</organism>
<dbReference type="SMART" id="SM00729">
    <property type="entry name" value="Elp3"/>
    <property type="match status" value="1"/>
</dbReference>
<dbReference type="SFLD" id="SFLDG01091">
    <property type="entry name" value="uncharacterized_CHP01210-like"/>
    <property type="match status" value="1"/>
</dbReference>
<dbReference type="EMBL" id="VOGB01000004">
    <property type="protein sequence ID" value="MQM72954.1"/>
    <property type="molecule type" value="Genomic_DNA"/>
</dbReference>
<accession>A0A6L5GRV6</accession>
<evidence type="ECO:0000256" key="2">
    <source>
        <dbReference type="ARBA" id="ARBA00022485"/>
    </source>
</evidence>
<dbReference type="GO" id="GO:0003824">
    <property type="term" value="F:catalytic activity"/>
    <property type="evidence" value="ECO:0007669"/>
    <property type="project" value="InterPro"/>
</dbReference>
<dbReference type="AlphaFoldDB" id="A0A6L5GRV6"/>
<evidence type="ECO:0000256" key="6">
    <source>
        <dbReference type="ARBA" id="ARBA00023014"/>
    </source>
</evidence>
<gene>
    <name evidence="8" type="ORF">FRC53_05945</name>
</gene>
<dbReference type="GO" id="GO:0046872">
    <property type="term" value="F:metal ion binding"/>
    <property type="evidence" value="ECO:0007669"/>
    <property type="project" value="UniProtKB-KW"/>
</dbReference>
<evidence type="ECO:0000259" key="7">
    <source>
        <dbReference type="SMART" id="SM00729"/>
    </source>
</evidence>
<dbReference type="InterPro" id="IPR005911">
    <property type="entry name" value="YhcC-like"/>
</dbReference>
<dbReference type="InterPro" id="IPR023404">
    <property type="entry name" value="rSAM_horseshoe"/>
</dbReference>
<keyword evidence="9" id="KW-1185">Reference proteome</keyword>
<dbReference type="InterPro" id="IPR006638">
    <property type="entry name" value="Elp3/MiaA/NifB-like_rSAM"/>
</dbReference>
<feature type="domain" description="Elp3/MiaA/NifB-like radical SAM core" evidence="7">
    <location>
        <begin position="27"/>
        <end position="255"/>
    </location>
</feature>
<keyword evidence="4" id="KW-0479">Metal-binding</keyword>
<dbReference type="SUPFAM" id="SSF102114">
    <property type="entry name" value="Radical SAM enzymes"/>
    <property type="match status" value="1"/>
</dbReference>
<comment type="caution">
    <text evidence="8">The sequence shown here is derived from an EMBL/GenBank/DDBJ whole genome shotgun (WGS) entry which is preliminary data.</text>
</comment>
<dbReference type="PANTHER" id="PTHR11135:SF1">
    <property type="entry name" value="PROTEIN YHCC"/>
    <property type="match status" value="1"/>
</dbReference>
<evidence type="ECO:0000256" key="1">
    <source>
        <dbReference type="ARBA" id="ARBA00001966"/>
    </source>
</evidence>
<evidence type="ECO:0000256" key="5">
    <source>
        <dbReference type="ARBA" id="ARBA00023004"/>
    </source>
</evidence>
<evidence type="ECO:0000256" key="4">
    <source>
        <dbReference type="ARBA" id="ARBA00022723"/>
    </source>
</evidence>
<protein>
    <submittedName>
        <fullName evidence="8">TIGR01212 family radical SAM protein</fullName>
    </submittedName>
</protein>
<keyword evidence="5" id="KW-0408">Iron</keyword>
<dbReference type="Proteomes" id="UP000473648">
    <property type="component" value="Unassembled WGS sequence"/>
</dbReference>